<dbReference type="InterPro" id="IPR005829">
    <property type="entry name" value="Sugar_transporter_CS"/>
</dbReference>
<dbReference type="InterPro" id="IPR036259">
    <property type="entry name" value="MFS_trans_sf"/>
</dbReference>
<dbReference type="GO" id="GO:0016020">
    <property type="term" value="C:membrane"/>
    <property type="evidence" value="ECO:0007669"/>
    <property type="project" value="UniProtKB-SubCell"/>
</dbReference>
<feature type="domain" description="Major facilitator superfamily (MFS) profile" evidence="6">
    <location>
        <begin position="20"/>
        <end position="498"/>
    </location>
</feature>
<feature type="transmembrane region" description="Helical" evidence="5">
    <location>
        <begin position="352"/>
        <end position="372"/>
    </location>
</feature>
<evidence type="ECO:0000259" key="6">
    <source>
        <dbReference type="PROSITE" id="PS50850"/>
    </source>
</evidence>
<dbReference type="PANTHER" id="PTHR24064">
    <property type="entry name" value="SOLUTE CARRIER FAMILY 22 MEMBER"/>
    <property type="match status" value="1"/>
</dbReference>
<feature type="transmembrane region" description="Helical" evidence="5">
    <location>
        <begin position="476"/>
        <end position="493"/>
    </location>
</feature>
<keyword evidence="4 5" id="KW-0472">Membrane</keyword>
<dbReference type="Pfam" id="PF00083">
    <property type="entry name" value="Sugar_tr"/>
    <property type="match status" value="1"/>
</dbReference>
<feature type="transmembrane region" description="Helical" evidence="5">
    <location>
        <begin position="178"/>
        <end position="198"/>
    </location>
</feature>
<dbReference type="PROSITE" id="PS50850">
    <property type="entry name" value="MFS"/>
    <property type="match status" value="1"/>
</dbReference>
<dbReference type="InterPro" id="IPR020846">
    <property type="entry name" value="MFS_dom"/>
</dbReference>
<feature type="transmembrane region" description="Helical" evidence="5">
    <location>
        <begin position="121"/>
        <end position="140"/>
    </location>
</feature>
<keyword evidence="3 5" id="KW-1133">Transmembrane helix</keyword>
<evidence type="ECO:0000256" key="4">
    <source>
        <dbReference type="ARBA" id="ARBA00023136"/>
    </source>
</evidence>
<proteinExistence type="predicted"/>
<protein>
    <recommendedName>
        <fullName evidence="6">Major facilitator superfamily (MFS) profile domain-containing protein</fullName>
    </recommendedName>
</protein>
<dbReference type="GO" id="GO:0022857">
    <property type="term" value="F:transmembrane transporter activity"/>
    <property type="evidence" value="ECO:0007669"/>
    <property type="project" value="InterPro"/>
</dbReference>
<dbReference type="InterPro" id="IPR005828">
    <property type="entry name" value="MFS_sugar_transport-like"/>
</dbReference>
<dbReference type="AlphaFoldDB" id="A0A8W8HRM6"/>
<dbReference type="Proteomes" id="UP000005408">
    <property type="component" value="Unassembled WGS sequence"/>
</dbReference>
<evidence type="ECO:0000256" key="1">
    <source>
        <dbReference type="ARBA" id="ARBA00004141"/>
    </source>
</evidence>
<feature type="transmembrane region" description="Helical" evidence="5">
    <location>
        <begin position="210"/>
        <end position="232"/>
    </location>
</feature>
<evidence type="ECO:0000313" key="8">
    <source>
        <dbReference type="Proteomes" id="UP000005408"/>
    </source>
</evidence>
<evidence type="ECO:0000256" key="5">
    <source>
        <dbReference type="SAM" id="Phobius"/>
    </source>
</evidence>
<feature type="transmembrane region" description="Helical" evidence="5">
    <location>
        <begin position="384"/>
        <end position="402"/>
    </location>
</feature>
<name>A0A8W8HRM6_MAGGI</name>
<dbReference type="CDD" id="cd17317">
    <property type="entry name" value="MFS_SLC22"/>
    <property type="match status" value="1"/>
</dbReference>
<dbReference type="PROSITE" id="PS00216">
    <property type="entry name" value="SUGAR_TRANSPORT_1"/>
    <property type="match status" value="1"/>
</dbReference>
<dbReference type="Gene3D" id="1.20.1250.20">
    <property type="entry name" value="MFS general substrate transporter like domains"/>
    <property type="match status" value="1"/>
</dbReference>
<feature type="transmembrane region" description="Helical" evidence="5">
    <location>
        <begin position="152"/>
        <end position="172"/>
    </location>
</feature>
<evidence type="ECO:0000256" key="3">
    <source>
        <dbReference type="ARBA" id="ARBA00022989"/>
    </source>
</evidence>
<reference evidence="7" key="1">
    <citation type="submission" date="2022-08" db="UniProtKB">
        <authorList>
            <consortium name="EnsemblMetazoa"/>
        </authorList>
    </citation>
    <scope>IDENTIFICATION</scope>
    <source>
        <strain evidence="7">05x7-T-G4-1.051#20</strain>
    </source>
</reference>
<feature type="transmembrane region" description="Helical" evidence="5">
    <location>
        <begin position="319"/>
        <end position="340"/>
    </location>
</feature>
<feature type="transmembrane region" description="Helical" evidence="5">
    <location>
        <begin position="238"/>
        <end position="256"/>
    </location>
</feature>
<sequence length="521" mass="59096">MDYDSLVRKLGTFGPYQKRLLFVVFFPVIFNSFGTPVSVFLLGDHLHRCKLPNLENDSYAVQGQYHEDLINATVPMLPDGSYDKCKIIVNGTLEPCSEWVYDESIFANTVSSQFNLVCDNAYLNSLGISTYFFGHFFAAILSPLADIFGRRIMVVSASTVMFIVNIIMPFSYNAYMFIVLRFLDGTTGMVFYSASFIIGMELVGPSKRLFAGTLILVVYVFGELLLVFFAYFIRDWRWLQLTLGIPMVSVLCYWWPKVLPESPRWLLSRGRNDEAVKILRKAAKVNKVHFEKLPKDFRLEKKDRGLLEILKELFHSKKLILRWIIVFLNWFITSALYYGLTLHIGKLGGSLYINFTLSSLVELLGYLLCLVMDRTGRKPLHLSVMFLSGVACLSSAFPVLFGDNSHNWIMITLSMVGKLGISAAFGEIYIYTGELFPTVVRSLIMSSCNSGARIGSNTSPFMYNLAEGKMKKALPLMIYGVATLIIASLSILLPETKKRKLLEQVEDVEHEEDLTVDRCVW</sequence>
<dbReference type="EnsemblMetazoa" id="G10672.1">
    <property type="protein sequence ID" value="G10672.1:cds"/>
    <property type="gene ID" value="G10672"/>
</dbReference>
<feature type="transmembrane region" description="Helical" evidence="5">
    <location>
        <begin position="20"/>
        <end position="42"/>
    </location>
</feature>
<organism evidence="7 8">
    <name type="scientific">Magallana gigas</name>
    <name type="common">Pacific oyster</name>
    <name type="synonym">Crassostrea gigas</name>
    <dbReference type="NCBI Taxonomy" id="29159"/>
    <lineage>
        <taxon>Eukaryota</taxon>
        <taxon>Metazoa</taxon>
        <taxon>Spiralia</taxon>
        <taxon>Lophotrochozoa</taxon>
        <taxon>Mollusca</taxon>
        <taxon>Bivalvia</taxon>
        <taxon>Autobranchia</taxon>
        <taxon>Pteriomorphia</taxon>
        <taxon>Ostreida</taxon>
        <taxon>Ostreoidea</taxon>
        <taxon>Ostreidae</taxon>
        <taxon>Magallana</taxon>
    </lineage>
</organism>
<keyword evidence="8" id="KW-1185">Reference proteome</keyword>
<accession>A0A8W8HRM6</accession>
<feature type="transmembrane region" description="Helical" evidence="5">
    <location>
        <begin position="408"/>
        <end position="431"/>
    </location>
</feature>
<evidence type="ECO:0000256" key="2">
    <source>
        <dbReference type="ARBA" id="ARBA00022692"/>
    </source>
</evidence>
<evidence type="ECO:0000313" key="7">
    <source>
        <dbReference type="EnsemblMetazoa" id="G10672.1:cds"/>
    </source>
</evidence>
<keyword evidence="2 5" id="KW-0812">Transmembrane</keyword>
<comment type="subcellular location">
    <subcellularLocation>
        <location evidence="1">Membrane</location>
        <topology evidence="1">Multi-pass membrane protein</topology>
    </subcellularLocation>
</comment>
<dbReference type="SUPFAM" id="SSF103473">
    <property type="entry name" value="MFS general substrate transporter"/>
    <property type="match status" value="1"/>
</dbReference>